<dbReference type="Proteomes" id="UP000515151">
    <property type="component" value="Unplaced"/>
</dbReference>
<evidence type="ECO:0000256" key="10">
    <source>
        <dbReference type="ARBA" id="ARBA00023180"/>
    </source>
</evidence>
<keyword evidence="10" id="KW-0325">Glycoprotein</keyword>
<keyword evidence="7" id="KW-1133">Transmembrane helix</keyword>
<dbReference type="Gene3D" id="3.80.10.10">
    <property type="entry name" value="Ribonuclease Inhibitor"/>
    <property type="match status" value="1"/>
</dbReference>
<proteinExistence type="inferred from homology"/>
<protein>
    <submittedName>
        <fullName evidence="12">Receptor-like protein EIX2</fullName>
    </submittedName>
</protein>
<dbReference type="SUPFAM" id="SSF52058">
    <property type="entry name" value="L domain-like"/>
    <property type="match status" value="1"/>
</dbReference>
<sequence length="285" mass="31848">MLSGSLPRCWKGLQALEALGLENNQLEGHIPTSMCSLQQLSVLVLRGNNFRGILPKCLANMSLDVLDVGHNKIAGAIPSWIAQIPFLSVLSLESNALNGEIPIGICQFCCLQILNLADNGLSGTIPPCLDNITALTSPNYHGNWDSYFGTEVNTKSLTQLYTSTARYLHSIDLSNNKFVGELPRGLTRLYKLQNLNLSRNNFSGRIPSEIADLWNLESLDLSLNRFSGFTAGFLGFCGSLLFKRSWRQSFFLWLDRIIDPLLVMMEANLVRLQRAFKQHDQNTIW</sequence>
<evidence type="ECO:0000256" key="7">
    <source>
        <dbReference type="ARBA" id="ARBA00022989"/>
    </source>
</evidence>
<dbReference type="FunFam" id="3.80.10.10:FF:000041">
    <property type="entry name" value="LRR receptor-like serine/threonine-protein kinase ERECTA"/>
    <property type="match status" value="1"/>
</dbReference>
<evidence type="ECO:0000256" key="6">
    <source>
        <dbReference type="ARBA" id="ARBA00022737"/>
    </source>
</evidence>
<dbReference type="InterPro" id="IPR032675">
    <property type="entry name" value="LRR_dom_sf"/>
</dbReference>
<evidence type="ECO:0000256" key="3">
    <source>
        <dbReference type="ARBA" id="ARBA00022614"/>
    </source>
</evidence>
<keyword evidence="3" id="KW-0433">Leucine-rich repeat</keyword>
<accession>A0A6P8C3N7</accession>
<evidence type="ECO:0000256" key="4">
    <source>
        <dbReference type="ARBA" id="ARBA00022692"/>
    </source>
</evidence>
<keyword evidence="4" id="KW-0812">Transmembrane</keyword>
<dbReference type="AlphaFoldDB" id="A0A6P8C3N7"/>
<reference evidence="12" key="2">
    <citation type="submission" date="2025-08" db="UniProtKB">
        <authorList>
            <consortium name="RefSeq"/>
        </authorList>
    </citation>
    <scope>IDENTIFICATION</scope>
    <source>
        <tissue evidence="12">Leaf</tissue>
    </source>
</reference>
<dbReference type="Pfam" id="PF13855">
    <property type="entry name" value="LRR_8"/>
    <property type="match status" value="2"/>
</dbReference>
<evidence type="ECO:0000313" key="11">
    <source>
        <dbReference type="Proteomes" id="UP000515151"/>
    </source>
</evidence>
<dbReference type="InterPro" id="IPR001611">
    <property type="entry name" value="Leu-rich_rpt"/>
</dbReference>
<reference evidence="11" key="1">
    <citation type="journal article" date="2020" name="Plant Biotechnol. J.">
        <title>The pomegranate (Punica granatum L.) draft genome dissects genetic divergence between soft- and hard-seeded cultivars.</title>
        <authorList>
            <person name="Luo X."/>
            <person name="Li H."/>
            <person name="Wu Z."/>
            <person name="Yao W."/>
            <person name="Zhao P."/>
            <person name="Cao D."/>
            <person name="Yu H."/>
            <person name="Li K."/>
            <person name="Poudel K."/>
            <person name="Zhao D."/>
            <person name="Zhang F."/>
            <person name="Xia X."/>
            <person name="Chen L."/>
            <person name="Wang Q."/>
            <person name="Jing D."/>
            <person name="Cao S."/>
        </authorList>
    </citation>
    <scope>NUCLEOTIDE SEQUENCE [LARGE SCALE GENOMIC DNA]</scope>
    <source>
        <strain evidence="11">cv. Tunisia</strain>
    </source>
</reference>
<evidence type="ECO:0000313" key="12">
    <source>
        <dbReference type="RefSeq" id="XP_031375963.1"/>
    </source>
</evidence>
<keyword evidence="5" id="KW-0732">Signal</keyword>
<evidence type="ECO:0000256" key="9">
    <source>
        <dbReference type="ARBA" id="ARBA00023170"/>
    </source>
</evidence>
<keyword evidence="9" id="KW-0675">Receptor</keyword>
<dbReference type="Pfam" id="PF00560">
    <property type="entry name" value="LRR_1"/>
    <property type="match status" value="1"/>
</dbReference>
<dbReference type="GO" id="GO:0016020">
    <property type="term" value="C:membrane"/>
    <property type="evidence" value="ECO:0007669"/>
    <property type="project" value="UniProtKB-SubCell"/>
</dbReference>
<keyword evidence="6" id="KW-0677">Repeat</keyword>
<evidence type="ECO:0000256" key="2">
    <source>
        <dbReference type="ARBA" id="ARBA00009592"/>
    </source>
</evidence>
<evidence type="ECO:0000256" key="8">
    <source>
        <dbReference type="ARBA" id="ARBA00023136"/>
    </source>
</evidence>
<dbReference type="PANTHER" id="PTHR48063:SF112">
    <property type="entry name" value="RECEPTOR LIKE PROTEIN 30-LIKE"/>
    <property type="match status" value="1"/>
</dbReference>
<dbReference type="InterPro" id="IPR046956">
    <property type="entry name" value="RLP23-like"/>
</dbReference>
<evidence type="ECO:0000256" key="1">
    <source>
        <dbReference type="ARBA" id="ARBA00004479"/>
    </source>
</evidence>
<dbReference type="PANTHER" id="PTHR48063">
    <property type="entry name" value="LRR RECEPTOR-LIKE KINASE"/>
    <property type="match status" value="1"/>
</dbReference>
<keyword evidence="11" id="KW-1185">Reference proteome</keyword>
<evidence type="ECO:0000256" key="5">
    <source>
        <dbReference type="ARBA" id="ARBA00022729"/>
    </source>
</evidence>
<name>A0A6P8C3N7_PUNGR</name>
<comment type="subcellular location">
    <subcellularLocation>
        <location evidence="1">Membrane</location>
        <topology evidence="1">Single-pass type I membrane protein</topology>
    </subcellularLocation>
</comment>
<keyword evidence="8" id="KW-0472">Membrane</keyword>
<organism evidence="11 12">
    <name type="scientific">Punica granatum</name>
    <name type="common">Pomegranate</name>
    <dbReference type="NCBI Taxonomy" id="22663"/>
    <lineage>
        <taxon>Eukaryota</taxon>
        <taxon>Viridiplantae</taxon>
        <taxon>Streptophyta</taxon>
        <taxon>Embryophyta</taxon>
        <taxon>Tracheophyta</taxon>
        <taxon>Spermatophyta</taxon>
        <taxon>Magnoliopsida</taxon>
        <taxon>eudicotyledons</taxon>
        <taxon>Gunneridae</taxon>
        <taxon>Pentapetalae</taxon>
        <taxon>rosids</taxon>
        <taxon>malvids</taxon>
        <taxon>Myrtales</taxon>
        <taxon>Lythraceae</taxon>
        <taxon>Punica</taxon>
    </lineage>
</organism>
<dbReference type="GeneID" id="116190419"/>
<dbReference type="OrthoDB" id="8731593at2759"/>
<gene>
    <name evidence="12" type="primary">LOC116190419</name>
</gene>
<dbReference type="RefSeq" id="XP_031375963.1">
    <property type="nucleotide sequence ID" value="XM_031520103.1"/>
</dbReference>
<comment type="similarity">
    <text evidence="2">Belongs to the RLP family.</text>
</comment>